<gene>
    <name evidence="2" type="ORF">SAMN05421867_10495</name>
</gene>
<feature type="domain" description="Glycosyltransferase 2-like" evidence="1">
    <location>
        <begin position="7"/>
        <end position="129"/>
    </location>
</feature>
<reference evidence="2 3" key="1">
    <citation type="submission" date="2016-10" db="EMBL/GenBank/DDBJ databases">
        <authorList>
            <person name="de Groot N.N."/>
        </authorList>
    </citation>
    <scope>NUCLEOTIDE SEQUENCE [LARGE SCALE GENOMIC DNA]</scope>
    <source>
        <strain evidence="2 3">CGMCC 4.6945</strain>
    </source>
</reference>
<sequence>MPEVACVIPTHDRDEMLVDAVTSAATQTRPPDRIVVSDDTGADRCRALVASWEGRWSVPVVWVDASGAGAGTAGASRNAGAAAVPAGPDQVLAFLDDDDVWSPEYLERVVGLLEQEGTDVVVAWTAADRPGFEMARMVPGLRAADVVARNPGFVGSNFVIRRAAFDGIGGFDPALPVSNDKDLLVRALLGGLTYAVVPEVLVTNRVHGDGQLTDKTERRAAAVRRYRDKHRALLSGADRRHLAAQIASIRRVSAPTRSVRLLETARLAALRGTALVEAEVRSRRAERRRAEDDGTR</sequence>
<keyword evidence="3" id="KW-1185">Reference proteome</keyword>
<evidence type="ECO:0000259" key="1">
    <source>
        <dbReference type="Pfam" id="PF00535"/>
    </source>
</evidence>
<dbReference type="InterPro" id="IPR029044">
    <property type="entry name" value="Nucleotide-diphossugar_trans"/>
</dbReference>
<dbReference type="AlphaFoldDB" id="A0A1I0X566"/>
<evidence type="ECO:0000313" key="2">
    <source>
        <dbReference type="EMBL" id="SFA95488.1"/>
    </source>
</evidence>
<dbReference type="OrthoDB" id="153025at2"/>
<dbReference type="Gene3D" id="3.90.550.10">
    <property type="entry name" value="Spore Coat Polysaccharide Biosynthesis Protein SpsA, Chain A"/>
    <property type="match status" value="1"/>
</dbReference>
<dbReference type="CDD" id="cd00761">
    <property type="entry name" value="Glyco_tranf_GTA_type"/>
    <property type="match status" value="1"/>
</dbReference>
<dbReference type="Proteomes" id="UP000199012">
    <property type="component" value="Unassembled WGS sequence"/>
</dbReference>
<evidence type="ECO:0000313" key="3">
    <source>
        <dbReference type="Proteomes" id="UP000199012"/>
    </source>
</evidence>
<dbReference type="InterPro" id="IPR050834">
    <property type="entry name" value="Glycosyltransf_2"/>
</dbReference>
<dbReference type="SUPFAM" id="SSF53448">
    <property type="entry name" value="Nucleotide-diphospho-sugar transferases"/>
    <property type="match status" value="1"/>
</dbReference>
<accession>A0A1I0X566</accession>
<dbReference type="InterPro" id="IPR001173">
    <property type="entry name" value="Glyco_trans_2-like"/>
</dbReference>
<name>A0A1I0X566_9CELL</name>
<dbReference type="PANTHER" id="PTHR43685">
    <property type="entry name" value="GLYCOSYLTRANSFERASE"/>
    <property type="match status" value="1"/>
</dbReference>
<proteinExistence type="predicted"/>
<dbReference type="RefSeq" id="WP_090031482.1">
    <property type="nucleotide sequence ID" value="NZ_BONM01000010.1"/>
</dbReference>
<dbReference type="PANTHER" id="PTHR43685:SF2">
    <property type="entry name" value="GLYCOSYLTRANSFERASE 2-LIKE DOMAIN-CONTAINING PROTEIN"/>
    <property type="match status" value="1"/>
</dbReference>
<dbReference type="GO" id="GO:0016740">
    <property type="term" value="F:transferase activity"/>
    <property type="evidence" value="ECO:0007669"/>
    <property type="project" value="UniProtKB-KW"/>
</dbReference>
<dbReference type="Pfam" id="PF00535">
    <property type="entry name" value="Glycos_transf_2"/>
    <property type="match status" value="1"/>
</dbReference>
<protein>
    <submittedName>
        <fullName evidence="2">Glycosyltransferase like family 2</fullName>
    </submittedName>
</protein>
<dbReference type="EMBL" id="FOKA01000004">
    <property type="protein sequence ID" value="SFA95488.1"/>
    <property type="molecule type" value="Genomic_DNA"/>
</dbReference>
<dbReference type="STRING" id="988821.SAMN05421867_10495"/>
<keyword evidence="2" id="KW-0808">Transferase</keyword>
<organism evidence="2 3">
    <name type="scientific">Cellulomonas marina</name>
    <dbReference type="NCBI Taxonomy" id="988821"/>
    <lineage>
        <taxon>Bacteria</taxon>
        <taxon>Bacillati</taxon>
        <taxon>Actinomycetota</taxon>
        <taxon>Actinomycetes</taxon>
        <taxon>Micrococcales</taxon>
        <taxon>Cellulomonadaceae</taxon>
        <taxon>Cellulomonas</taxon>
    </lineage>
</organism>